<dbReference type="Proteomes" id="UP000030157">
    <property type="component" value="Segment"/>
</dbReference>
<organism evidence="1 2">
    <name type="scientific">Enterococcus phage ECP3</name>
    <dbReference type="NCBI Taxonomy" id="1498168"/>
    <lineage>
        <taxon>Viruses</taxon>
        <taxon>Duplodnaviria</taxon>
        <taxon>Heunggongvirae</taxon>
        <taxon>Uroviricota</taxon>
        <taxon>Caudoviricetes</taxon>
        <taxon>Herelleviridae</taxon>
        <taxon>Brockvirinae</taxon>
        <taxon>Kochikohdavirus</taxon>
        <taxon>Kochikohdavirus ECP3</taxon>
    </lineage>
</organism>
<evidence type="ECO:0000313" key="1">
    <source>
        <dbReference type="EMBL" id="AII28512.1"/>
    </source>
</evidence>
<dbReference type="GeneID" id="24628201"/>
<keyword evidence="2" id="KW-1185">Reference proteome</keyword>
<proteinExistence type="predicted"/>
<protein>
    <submittedName>
        <fullName evidence="1">Uncharacterized protein</fullName>
    </submittedName>
</protein>
<sequence>MTLKIRCTLKTEHIFTEGKEYDVFYDDARGYFLRDDEGDIIESGATPELLLAELNNYWHSKFELLGAEPKKLTLYLGIDKGTGTNMAVGTSLQGVLEKVKELDIYFSSDSDFYANYKSQYIIEEWETY</sequence>
<dbReference type="EMBL" id="KJ801817">
    <property type="protein sequence ID" value="AII28512.1"/>
    <property type="molecule type" value="Genomic_DNA"/>
</dbReference>
<dbReference type="RefSeq" id="YP_009147153.1">
    <property type="nucleotide sequence ID" value="NC_027335.2"/>
</dbReference>
<name>A0A096XT81_9CAUD</name>
<accession>A0A096XT81</accession>
<evidence type="ECO:0000313" key="2">
    <source>
        <dbReference type="Proteomes" id="UP000030157"/>
    </source>
</evidence>
<reference evidence="1" key="1">
    <citation type="submission" date="2014-05" db="EMBL/GenBank/DDBJ databases">
        <title>Complete genome sequence of Enterococcus faecalis bacteriophage ECP3.</title>
        <authorList>
            <person name="Kang H.-Y."/>
            <person name="Kim S."/>
            <person name="Kim J."/>
        </authorList>
    </citation>
    <scope>NUCLEOTIDE SEQUENCE [LARGE SCALE GENOMIC DNA]</scope>
    <source>
        <strain evidence="1">ECP3</strain>
    </source>
</reference>